<name>A0A2M7QCT7_9BACT</name>
<gene>
    <name evidence="1" type="ORF">COY90_02665</name>
</gene>
<dbReference type="AlphaFoldDB" id="A0A2M7QCT7"/>
<dbReference type="EMBL" id="PFLF01000055">
    <property type="protein sequence ID" value="PIY69034.1"/>
    <property type="molecule type" value="Genomic_DNA"/>
</dbReference>
<proteinExistence type="predicted"/>
<comment type="caution">
    <text evidence="1">The sequence shown here is derived from an EMBL/GenBank/DDBJ whole genome shotgun (WGS) entry which is preliminary data.</text>
</comment>
<accession>A0A2M7QCT7</accession>
<evidence type="ECO:0000313" key="1">
    <source>
        <dbReference type="EMBL" id="PIY69034.1"/>
    </source>
</evidence>
<reference evidence="2" key="1">
    <citation type="submission" date="2017-09" db="EMBL/GenBank/DDBJ databases">
        <title>Depth-based differentiation of microbial function through sediment-hosted aquifers and enrichment of novel symbionts in the deep terrestrial subsurface.</title>
        <authorList>
            <person name="Probst A.J."/>
            <person name="Ladd B."/>
            <person name="Jarett J.K."/>
            <person name="Geller-Mcgrath D.E."/>
            <person name="Sieber C.M.K."/>
            <person name="Emerson J.B."/>
            <person name="Anantharaman K."/>
            <person name="Thomas B.C."/>
            <person name="Malmstrom R."/>
            <person name="Stieglmeier M."/>
            <person name="Klingl A."/>
            <person name="Woyke T."/>
            <person name="Ryan C.M."/>
            <person name="Banfield J.F."/>
        </authorList>
    </citation>
    <scope>NUCLEOTIDE SEQUENCE [LARGE SCALE GENOMIC DNA]</scope>
</reference>
<protein>
    <submittedName>
        <fullName evidence="1">Uncharacterized protein</fullName>
    </submittedName>
</protein>
<evidence type="ECO:0000313" key="2">
    <source>
        <dbReference type="Proteomes" id="UP000230108"/>
    </source>
</evidence>
<dbReference type="Proteomes" id="UP000230108">
    <property type="component" value="Unassembled WGS sequence"/>
</dbReference>
<organism evidence="1 2">
    <name type="scientific">Candidatus Roizmanbacteria bacterium CG_4_10_14_0_8_um_filter_39_9</name>
    <dbReference type="NCBI Taxonomy" id="1974829"/>
    <lineage>
        <taxon>Bacteria</taxon>
        <taxon>Candidatus Roizmaniibacteriota</taxon>
    </lineage>
</organism>
<sequence length="198" mass="23106">MTYIRAERLPQIHSPTKGDVLSWAHLQEENFGSLKASLSFNKRFIGNKGEYWMSDDQGFIQEARAYFRKGQNEPLNDLSKLSIFSQIHVPQRREHIEIQEDFLRRRRGKSQVTASLYFDRPVSEEINFIYLHFREKIGRGIEQVISLGLNSDRALSYLVDETKIFKDKHSICLHIFNTLKGERYFLVSRHKDATGGGL</sequence>